<dbReference type="GO" id="GO:0022857">
    <property type="term" value="F:transmembrane transporter activity"/>
    <property type="evidence" value="ECO:0007669"/>
    <property type="project" value="TreeGrafter"/>
</dbReference>
<evidence type="ECO:0000256" key="1">
    <source>
        <dbReference type="ARBA" id="ARBA00004651"/>
    </source>
</evidence>
<feature type="transmembrane region" description="Helical" evidence="7">
    <location>
        <begin position="117"/>
        <end position="140"/>
    </location>
</feature>
<keyword evidence="2" id="KW-1003">Cell membrane</keyword>
<accession>X8AE02</accession>
<comment type="caution">
    <text evidence="9">The sequence shown here is derived from an EMBL/GenBank/DDBJ whole genome shotgun (WGS) entry which is preliminary data.</text>
</comment>
<dbReference type="PANTHER" id="PTHR30572">
    <property type="entry name" value="MEMBRANE COMPONENT OF TRANSPORTER-RELATED"/>
    <property type="match status" value="1"/>
</dbReference>
<dbReference type="EMBL" id="JAOB01000060">
    <property type="protein sequence ID" value="EUA30162.1"/>
    <property type="molecule type" value="Genomic_DNA"/>
</dbReference>
<dbReference type="Pfam" id="PF02687">
    <property type="entry name" value="FtsX"/>
    <property type="match status" value="1"/>
</dbReference>
<evidence type="ECO:0000256" key="7">
    <source>
        <dbReference type="SAM" id="Phobius"/>
    </source>
</evidence>
<proteinExistence type="inferred from homology"/>
<feature type="transmembrane region" description="Helical" evidence="7">
    <location>
        <begin position="60"/>
        <end position="83"/>
    </location>
</feature>
<dbReference type="PATRIC" id="fig|1299334.3.peg.6096"/>
<dbReference type="GO" id="GO:0005886">
    <property type="term" value="C:plasma membrane"/>
    <property type="evidence" value="ECO:0007669"/>
    <property type="project" value="UniProtKB-SubCell"/>
</dbReference>
<keyword evidence="3 7" id="KW-0812">Transmembrane</keyword>
<feature type="domain" description="ABC3 transporter permease C-terminal" evidence="8">
    <location>
        <begin position="69"/>
        <end position="182"/>
    </location>
</feature>
<evidence type="ECO:0000256" key="4">
    <source>
        <dbReference type="ARBA" id="ARBA00022989"/>
    </source>
</evidence>
<keyword evidence="5 7" id="KW-0472">Membrane</keyword>
<evidence type="ECO:0000259" key="8">
    <source>
        <dbReference type="Pfam" id="PF02687"/>
    </source>
</evidence>
<evidence type="ECO:0000256" key="3">
    <source>
        <dbReference type="ARBA" id="ARBA00022692"/>
    </source>
</evidence>
<protein>
    <submittedName>
        <fullName evidence="9">FtsX-like permease family protein</fullName>
    </submittedName>
</protein>
<feature type="transmembrane region" description="Helical" evidence="7">
    <location>
        <begin position="152"/>
        <end position="173"/>
    </location>
</feature>
<evidence type="ECO:0000256" key="6">
    <source>
        <dbReference type="ARBA" id="ARBA00038076"/>
    </source>
</evidence>
<comment type="similarity">
    <text evidence="6">Belongs to the ABC-4 integral membrane protein family.</text>
</comment>
<dbReference type="InterPro" id="IPR003838">
    <property type="entry name" value="ABC3_permease_C"/>
</dbReference>
<dbReference type="PANTHER" id="PTHR30572:SF4">
    <property type="entry name" value="ABC TRANSPORTER PERMEASE YTRF"/>
    <property type="match status" value="1"/>
</dbReference>
<gene>
    <name evidence="9" type="ORF">I553_4418</name>
</gene>
<evidence type="ECO:0000256" key="2">
    <source>
        <dbReference type="ARBA" id="ARBA00022475"/>
    </source>
</evidence>
<comment type="subcellular location">
    <subcellularLocation>
        <location evidence="1">Cell membrane</location>
        <topology evidence="1">Multi-pass membrane protein</topology>
    </subcellularLocation>
</comment>
<evidence type="ECO:0000313" key="9">
    <source>
        <dbReference type="EMBL" id="EUA30162.1"/>
    </source>
</evidence>
<reference evidence="9" key="1">
    <citation type="submission" date="2014-01" db="EMBL/GenBank/DDBJ databases">
        <authorList>
            <person name="Brown-Elliot B."/>
            <person name="Wallace R."/>
            <person name="Lenaerts A."/>
            <person name="Ordway D."/>
            <person name="DeGroote M.A."/>
            <person name="Parker T."/>
            <person name="Sizemore C."/>
            <person name="Tallon L.J."/>
            <person name="Sadzewicz L.K."/>
            <person name="Sengamalay N."/>
            <person name="Fraser C.M."/>
            <person name="Hine E."/>
            <person name="Shefchek K.A."/>
            <person name="Das S.P."/>
            <person name="Tettelin H."/>
        </authorList>
    </citation>
    <scope>NUCLEOTIDE SEQUENCE [LARGE SCALE GENOMIC DNA]</scope>
    <source>
        <strain evidence="9">4042</strain>
    </source>
</reference>
<evidence type="ECO:0000256" key="5">
    <source>
        <dbReference type="ARBA" id="ARBA00023136"/>
    </source>
</evidence>
<dbReference type="AlphaFoldDB" id="X8AE02"/>
<sequence>MYATNAVARSITNTEPDGYLLRFDGGIDRNQVRAAVTGLSGVVAYTDAHAVADQIESYLVIFWVFAGGMLVLGALLAFTVIYVTMTVNLAERTSELATLRAVGAPIRRLTAAVAVENIAAIVLAVPIGLAGGIAAGWLFLHSYNNDLFNLHFSVGAAVLIVAAGAVIVTAAVSQFPAARLIKRVDVARVIRERAQ</sequence>
<name>X8AE02_MYCXE</name>
<dbReference type="InterPro" id="IPR050250">
    <property type="entry name" value="Macrolide_Exporter_MacB"/>
</dbReference>
<organism evidence="9">
    <name type="scientific">Mycobacterium xenopi 4042</name>
    <dbReference type="NCBI Taxonomy" id="1299334"/>
    <lineage>
        <taxon>Bacteria</taxon>
        <taxon>Bacillati</taxon>
        <taxon>Actinomycetota</taxon>
        <taxon>Actinomycetes</taxon>
        <taxon>Mycobacteriales</taxon>
        <taxon>Mycobacteriaceae</taxon>
        <taxon>Mycobacterium</taxon>
    </lineage>
</organism>
<keyword evidence="4 7" id="KW-1133">Transmembrane helix</keyword>